<dbReference type="OrthoDB" id="5187680at2"/>
<dbReference type="EMBL" id="SSSN01000013">
    <property type="protein sequence ID" value="THG30618.1"/>
    <property type="molecule type" value="Genomic_DNA"/>
</dbReference>
<sequence>MQESPLVTKSGVQPGRQYAGGMWVRGLCFDCNNTAGNRYDTAYGLFTDQLRGWFRTGKRLAFGRIDVPAVSLDPGLVSRAILYGFHAINPRLRVIFPELAKQLLNDTRQVRLPSGLRLRAGAYFGSDFKLSGGVLMQRVLGARETHFTFGEVFFPPLAWVLTPDYAGLAVDHWASADEWPLYSVDRTSVDLRWIAGQFPIVEHPSAVAPNDWMTMFSSEITPFVQGQKS</sequence>
<reference evidence="2 3" key="1">
    <citation type="submission" date="2019-04" db="EMBL/GenBank/DDBJ databases">
        <authorList>
            <person name="Jiang L."/>
        </authorList>
    </citation>
    <scope>NUCLEOTIDE SEQUENCE [LARGE SCALE GENOMIC DNA]</scope>
    <source>
        <strain evidence="2 3">YIM 131861</strain>
    </source>
</reference>
<dbReference type="Proteomes" id="UP000307380">
    <property type="component" value="Unassembled WGS sequence"/>
</dbReference>
<accession>A0A4S4FKF5</accession>
<organism evidence="2 3">
    <name type="scientific">Orlajensenia flava</name>
    <dbReference type="NCBI Taxonomy" id="2565934"/>
    <lineage>
        <taxon>Bacteria</taxon>
        <taxon>Bacillati</taxon>
        <taxon>Actinomycetota</taxon>
        <taxon>Actinomycetes</taxon>
        <taxon>Micrococcales</taxon>
        <taxon>Microbacteriaceae</taxon>
        <taxon>Orlajensenia</taxon>
    </lineage>
</organism>
<dbReference type="EMBL" id="SSSN01000014">
    <property type="protein sequence ID" value="THG30355.1"/>
    <property type="molecule type" value="Genomic_DNA"/>
</dbReference>
<evidence type="ECO:0000313" key="3">
    <source>
        <dbReference type="Proteomes" id="UP000307380"/>
    </source>
</evidence>
<gene>
    <name evidence="2" type="ORF">E6C70_14745</name>
    <name evidence="1" type="ORF">E6C70_15025</name>
</gene>
<proteinExistence type="predicted"/>
<name>A0A4S4FKF5_9MICO</name>
<dbReference type="AlphaFoldDB" id="A0A4S4FKF5"/>
<evidence type="ECO:0000313" key="2">
    <source>
        <dbReference type="EMBL" id="THG30618.1"/>
    </source>
</evidence>
<evidence type="ECO:0000313" key="1">
    <source>
        <dbReference type="EMBL" id="THG30355.1"/>
    </source>
</evidence>
<keyword evidence="3" id="KW-1185">Reference proteome</keyword>
<protein>
    <submittedName>
        <fullName evidence="2">Uncharacterized protein</fullName>
    </submittedName>
</protein>
<comment type="caution">
    <text evidence="2">The sequence shown here is derived from an EMBL/GenBank/DDBJ whole genome shotgun (WGS) entry which is preliminary data.</text>
</comment>